<dbReference type="NCBIfam" id="NF047421">
    <property type="entry name" value="YfmH_fam"/>
    <property type="match status" value="1"/>
</dbReference>
<dbReference type="InterPro" id="IPR011249">
    <property type="entry name" value="Metalloenz_LuxS/M16"/>
</dbReference>
<dbReference type="GO" id="GO:0046872">
    <property type="term" value="F:metal ion binding"/>
    <property type="evidence" value="ECO:0007669"/>
    <property type="project" value="InterPro"/>
</dbReference>
<dbReference type="InterPro" id="IPR050361">
    <property type="entry name" value="MPP/UQCRC_Complex"/>
</dbReference>
<dbReference type="RefSeq" id="WP_213512832.1">
    <property type="nucleotide sequence ID" value="NZ_BOSE01000001.1"/>
</dbReference>
<accession>A0A920CSA7</accession>
<dbReference type="SUPFAM" id="SSF63411">
    <property type="entry name" value="LuxS/MPP-like metallohydrolase"/>
    <property type="match status" value="2"/>
</dbReference>
<proteinExistence type="predicted"/>
<reference evidence="3" key="1">
    <citation type="submission" date="2021-03" db="EMBL/GenBank/DDBJ databases">
        <title>Antimicrobial resistance genes in bacteria isolated from Japanese honey, and their potential for conferring macrolide and lincosamide resistance in the American foulbrood pathogen Paenibacillus larvae.</title>
        <authorList>
            <person name="Okamoto M."/>
            <person name="Kumagai M."/>
            <person name="Kanamori H."/>
            <person name="Takamatsu D."/>
        </authorList>
    </citation>
    <scope>NUCLEOTIDE SEQUENCE</scope>
    <source>
        <strain evidence="3">J40TS1</strain>
    </source>
</reference>
<dbReference type="Gene3D" id="3.30.830.10">
    <property type="entry name" value="Metalloenzyme, LuxS/M16 peptidase-like"/>
    <property type="match status" value="2"/>
</dbReference>
<dbReference type="PANTHER" id="PTHR11851:SF134">
    <property type="entry name" value="ZINC-DEPENDENT PROTEASE"/>
    <property type="match status" value="1"/>
</dbReference>
<feature type="domain" description="Peptidase M16 C-terminal" evidence="2">
    <location>
        <begin position="182"/>
        <end position="362"/>
    </location>
</feature>
<dbReference type="AlphaFoldDB" id="A0A920CSA7"/>
<sequence>MDVLNYPQVEETLYREVLDNGLEIIVLPKPGFQKTYATFATKYGSIDNHFAVGDESPIKVPDGIAHFLEHKMFEEPDGHDIFATFSKQGAAANAYTSFDRTVYLFSATEKIDENLMTLINFVQRPHFTEQNVEKEKGIIAQEINMYNDNADWRVYYGLFEALFQKHPIAVDIAGTVESIYQIDKDLLYRCYNTFYHPSNMLLFVVGGVDAEHIIELVKQNQAQKSFAPLGEIKRFFEEEPRQIREQRKVKQLSVSLPKCMLGFKEPEVTKQGEELLRQEVTSKLMLDIMFGSSSSFYQSLYDQQLIFDSFGHEYNCSEQYAFSVIGGDTPDPDALIAEVRNYVENTLQAGIDPERFERVKRKKIGNYLRMLNSPEAIATEFTRYRFRNCDMFNVLKYYQECTLEDVNARLKEHFDFDQLAVSIVVSPEK</sequence>
<evidence type="ECO:0000313" key="3">
    <source>
        <dbReference type="EMBL" id="GIP14617.1"/>
    </source>
</evidence>
<protein>
    <submittedName>
        <fullName evidence="3">Peptidase M16</fullName>
    </submittedName>
</protein>
<feature type="domain" description="Peptidase M16 N-terminal" evidence="1">
    <location>
        <begin position="62"/>
        <end position="175"/>
    </location>
</feature>
<gene>
    <name evidence="3" type="ORF">J40TS1_02590</name>
</gene>
<organism evidence="3 4">
    <name type="scientific">Paenibacillus montaniterrae</name>
    <dbReference type="NCBI Taxonomy" id="429341"/>
    <lineage>
        <taxon>Bacteria</taxon>
        <taxon>Bacillati</taxon>
        <taxon>Bacillota</taxon>
        <taxon>Bacilli</taxon>
        <taxon>Bacillales</taxon>
        <taxon>Paenibacillaceae</taxon>
        <taxon>Paenibacillus</taxon>
    </lineage>
</organism>
<dbReference type="EMBL" id="BOSE01000001">
    <property type="protein sequence ID" value="GIP14617.1"/>
    <property type="molecule type" value="Genomic_DNA"/>
</dbReference>
<name>A0A920CSA7_9BACL</name>
<dbReference type="Pfam" id="PF05193">
    <property type="entry name" value="Peptidase_M16_C"/>
    <property type="match status" value="1"/>
</dbReference>
<dbReference type="InterPro" id="IPR011765">
    <property type="entry name" value="Pept_M16_N"/>
</dbReference>
<dbReference type="Proteomes" id="UP000683139">
    <property type="component" value="Unassembled WGS sequence"/>
</dbReference>
<dbReference type="InterPro" id="IPR007863">
    <property type="entry name" value="Peptidase_M16_C"/>
</dbReference>
<dbReference type="Pfam" id="PF00675">
    <property type="entry name" value="Peptidase_M16"/>
    <property type="match status" value="1"/>
</dbReference>
<evidence type="ECO:0000259" key="1">
    <source>
        <dbReference type="Pfam" id="PF00675"/>
    </source>
</evidence>
<keyword evidence="4" id="KW-1185">Reference proteome</keyword>
<dbReference type="PANTHER" id="PTHR11851">
    <property type="entry name" value="METALLOPROTEASE"/>
    <property type="match status" value="1"/>
</dbReference>
<evidence type="ECO:0000259" key="2">
    <source>
        <dbReference type="Pfam" id="PF05193"/>
    </source>
</evidence>
<comment type="caution">
    <text evidence="3">The sequence shown here is derived from an EMBL/GenBank/DDBJ whole genome shotgun (WGS) entry which is preliminary data.</text>
</comment>
<evidence type="ECO:0000313" key="4">
    <source>
        <dbReference type="Proteomes" id="UP000683139"/>
    </source>
</evidence>